<keyword evidence="3" id="KW-1185">Reference proteome</keyword>
<sequence length="84" mass="9135">MKFLQLLCIALLLSAAFAAPLNTSNATEVEASLKTGVEKLADLKSEIEKMKREGKSEDRMIGFVIPFLIEVVGEIAGEVVKVIK</sequence>
<protein>
    <submittedName>
        <fullName evidence="4">Secreted protein</fullName>
    </submittedName>
</protein>
<evidence type="ECO:0000313" key="4">
    <source>
        <dbReference type="WBParaSite" id="Pan_g3559.t1"/>
    </source>
</evidence>
<keyword evidence="2" id="KW-0732">Signal</keyword>
<accession>A0A7E4ZYS4</accession>
<proteinExistence type="predicted"/>
<feature type="signal peptide" evidence="2">
    <location>
        <begin position="1"/>
        <end position="18"/>
    </location>
</feature>
<organism evidence="3 4">
    <name type="scientific">Panagrellus redivivus</name>
    <name type="common">Microworm</name>
    <dbReference type="NCBI Taxonomy" id="6233"/>
    <lineage>
        <taxon>Eukaryota</taxon>
        <taxon>Metazoa</taxon>
        <taxon>Ecdysozoa</taxon>
        <taxon>Nematoda</taxon>
        <taxon>Chromadorea</taxon>
        <taxon>Rhabditida</taxon>
        <taxon>Tylenchina</taxon>
        <taxon>Panagrolaimomorpha</taxon>
        <taxon>Panagrolaimoidea</taxon>
        <taxon>Panagrolaimidae</taxon>
        <taxon>Panagrellus</taxon>
    </lineage>
</organism>
<feature type="chain" id="PRO_5028832136" evidence="2">
    <location>
        <begin position="19"/>
        <end position="84"/>
    </location>
</feature>
<dbReference type="Proteomes" id="UP000492821">
    <property type="component" value="Unassembled WGS sequence"/>
</dbReference>
<evidence type="ECO:0000313" key="3">
    <source>
        <dbReference type="Proteomes" id="UP000492821"/>
    </source>
</evidence>
<reference evidence="4" key="2">
    <citation type="submission" date="2020-10" db="UniProtKB">
        <authorList>
            <consortium name="WormBaseParasite"/>
        </authorList>
    </citation>
    <scope>IDENTIFICATION</scope>
</reference>
<reference evidence="3" key="1">
    <citation type="journal article" date="2013" name="Genetics">
        <title>The draft genome and transcriptome of Panagrellus redivivus are shaped by the harsh demands of a free-living lifestyle.</title>
        <authorList>
            <person name="Srinivasan J."/>
            <person name="Dillman A.R."/>
            <person name="Macchietto M.G."/>
            <person name="Heikkinen L."/>
            <person name="Lakso M."/>
            <person name="Fracchia K.M."/>
            <person name="Antoshechkin I."/>
            <person name="Mortazavi A."/>
            <person name="Wong G."/>
            <person name="Sternberg P.W."/>
        </authorList>
    </citation>
    <scope>NUCLEOTIDE SEQUENCE [LARGE SCALE GENOMIC DNA]</scope>
    <source>
        <strain evidence="3">MT8872</strain>
    </source>
</reference>
<dbReference type="AlphaFoldDB" id="A0A7E4ZYS4"/>
<evidence type="ECO:0000256" key="2">
    <source>
        <dbReference type="SAM" id="SignalP"/>
    </source>
</evidence>
<name>A0A7E4ZYS4_PANRE</name>
<feature type="coiled-coil region" evidence="1">
    <location>
        <begin position="33"/>
        <end position="60"/>
    </location>
</feature>
<keyword evidence="1" id="KW-0175">Coiled coil</keyword>
<dbReference type="WBParaSite" id="Pan_g3559.t1">
    <property type="protein sequence ID" value="Pan_g3559.t1"/>
    <property type="gene ID" value="Pan_g3559"/>
</dbReference>
<evidence type="ECO:0000256" key="1">
    <source>
        <dbReference type="SAM" id="Coils"/>
    </source>
</evidence>